<keyword evidence="2" id="KW-0812">Transmembrane</keyword>
<dbReference type="Proteomes" id="UP001180845">
    <property type="component" value="Unassembled WGS sequence"/>
</dbReference>
<organism evidence="3 4">
    <name type="scientific">Haloactinomyces albus</name>
    <dbReference type="NCBI Taxonomy" id="1352928"/>
    <lineage>
        <taxon>Bacteria</taxon>
        <taxon>Bacillati</taxon>
        <taxon>Actinomycetota</taxon>
        <taxon>Actinomycetes</taxon>
        <taxon>Actinopolysporales</taxon>
        <taxon>Actinopolysporaceae</taxon>
        <taxon>Haloactinomyces</taxon>
    </lineage>
</organism>
<dbReference type="EMBL" id="JAVDXW010000001">
    <property type="protein sequence ID" value="MDR7301155.1"/>
    <property type="molecule type" value="Genomic_DNA"/>
</dbReference>
<dbReference type="AlphaFoldDB" id="A0AAE3ZC40"/>
<gene>
    <name evidence="3" type="ORF">JOF55_001336</name>
</gene>
<evidence type="ECO:0000256" key="1">
    <source>
        <dbReference type="SAM" id="MobiDB-lite"/>
    </source>
</evidence>
<evidence type="ECO:0000313" key="3">
    <source>
        <dbReference type="EMBL" id="MDR7301155.1"/>
    </source>
</evidence>
<keyword evidence="2" id="KW-1133">Transmembrane helix</keyword>
<reference evidence="3" key="1">
    <citation type="submission" date="2023-07" db="EMBL/GenBank/DDBJ databases">
        <title>Sequencing the genomes of 1000 actinobacteria strains.</title>
        <authorList>
            <person name="Klenk H.-P."/>
        </authorList>
    </citation>
    <scope>NUCLEOTIDE SEQUENCE</scope>
    <source>
        <strain evidence="3">DSM 45977</strain>
    </source>
</reference>
<keyword evidence="2" id="KW-0472">Membrane</keyword>
<name>A0AAE3ZC40_9ACTN</name>
<protein>
    <submittedName>
        <fullName evidence="3">Uncharacterized protein</fullName>
    </submittedName>
</protein>
<evidence type="ECO:0000256" key="2">
    <source>
        <dbReference type="SAM" id="Phobius"/>
    </source>
</evidence>
<accession>A0AAE3ZC40</accession>
<evidence type="ECO:0000313" key="4">
    <source>
        <dbReference type="Proteomes" id="UP001180845"/>
    </source>
</evidence>
<comment type="caution">
    <text evidence="3">The sequence shown here is derived from an EMBL/GenBank/DDBJ whole genome shotgun (WGS) entry which is preliminary data.</text>
</comment>
<sequence>MHEQTQRLARSGHWAALTGALAGSLVVITSAVALSGTTEAGLTDSEVVLEYTVTGPGKDPDSVPAPAEVPQSSAPSGAPIRPDAPSTSAPAARKDSGEQQRSQVPSRPGDQPTRSRPAGGGTRTSKPPPPERSSPTTSSKQQPKSEPVPCPSPTPSDKTDQTCVEGAPTNVENQ</sequence>
<feature type="region of interest" description="Disordered" evidence="1">
    <location>
        <begin position="52"/>
        <end position="174"/>
    </location>
</feature>
<feature type="transmembrane region" description="Helical" evidence="2">
    <location>
        <begin position="12"/>
        <end position="34"/>
    </location>
</feature>
<keyword evidence="4" id="KW-1185">Reference proteome</keyword>
<dbReference type="RefSeq" id="WP_310271124.1">
    <property type="nucleotide sequence ID" value="NZ_JAVDXW010000001.1"/>
</dbReference>
<proteinExistence type="predicted"/>